<sequence>MLPELRCLYINLATFWFQQDVATAHTAWQSMCSLRTVVEHNIISHYDDIHWPVRSADLSARVFTSWGYLKSKVFEICPAD</sequence>
<reference evidence="2" key="1">
    <citation type="submission" date="2020-01" db="EMBL/GenBank/DDBJ databases">
        <title>Draft genome sequence of the Termite Coptotermes fromosanus.</title>
        <authorList>
            <person name="Itakura S."/>
            <person name="Yosikawa Y."/>
            <person name="Umezawa K."/>
        </authorList>
    </citation>
    <scope>NUCLEOTIDE SEQUENCE [LARGE SCALE GENOMIC DNA]</scope>
</reference>
<evidence type="ECO:0000313" key="1">
    <source>
        <dbReference type="EMBL" id="GFG28575.1"/>
    </source>
</evidence>
<dbReference type="AlphaFoldDB" id="A0A6L2PDB3"/>
<dbReference type="Gene3D" id="3.30.420.10">
    <property type="entry name" value="Ribonuclease H-like superfamily/Ribonuclease H"/>
    <property type="match status" value="1"/>
</dbReference>
<dbReference type="OrthoDB" id="9971063at2759"/>
<dbReference type="InParanoid" id="A0A6L2PDB3"/>
<dbReference type="InterPro" id="IPR036397">
    <property type="entry name" value="RNaseH_sf"/>
</dbReference>
<protein>
    <submittedName>
        <fullName evidence="1">Uncharacterized protein</fullName>
    </submittedName>
</protein>
<dbReference type="GO" id="GO:0003676">
    <property type="term" value="F:nucleic acid binding"/>
    <property type="evidence" value="ECO:0007669"/>
    <property type="project" value="InterPro"/>
</dbReference>
<organism evidence="1 2">
    <name type="scientific">Coptotermes formosanus</name>
    <name type="common">Formosan subterranean termite</name>
    <dbReference type="NCBI Taxonomy" id="36987"/>
    <lineage>
        <taxon>Eukaryota</taxon>
        <taxon>Metazoa</taxon>
        <taxon>Ecdysozoa</taxon>
        <taxon>Arthropoda</taxon>
        <taxon>Hexapoda</taxon>
        <taxon>Insecta</taxon>
        <taxon>Pterygota</taxon>
        <taxon>Neoptera</taxon>
        <taxon>Polyneoptera</taxon>
        <taxon>Dictyoptera</taxon>
        <taxon>Blattodea</taxon>
        <taxon>Blattoidea</taxon>
        <taxon>Termitoidae</taxon>
        <taxon>Rhinotermitidae</taxon>
        <taxon>Coptotermes</taxon>
    </lineage>
</organism>
<dbReference type="Proteomes" id="UP000502823">
    <property type="component" value="Unassembled WGS sequence"/>
</dbReference>
<proteinExistence type="predicted"/>
<name>A0A6L2PDB3_COPFO</name>
<gene>
    <name evidence="1" type="ORF">Cfor_11700</name>
</gene>
<keyword evidence="2" id="KW-1185">Reference proteome</keyword>
<accession>A0A6L2PDB3</accession>
<comment type="caution">
    <text evidence="1">The sequence shown here is derived from an EMBL/GenBank/DDBJ whole genome shotgun (WGS) entry which is preliminary data.</text>
</comment>
<evidence type="ECO:0000313" key="2">
    <source>
        <dbReference type="Proteomes" id="UP000502823"/>
    </source>
</evidence>
<dbReference type="EMBL" id="BLKM01009890">
    <property type="protein sequence ID" value="GFG28575.1"/>
    <property type="molecule type" value="Genomic_DNA"/>
</dbReference>